<reference evidence="3 4" key="1">
    <citation type="submission" date="2007-06" db="EMBL/GenBank/DDBJ databases">
        <authorList>
            <person name="Green D."/>
            <person name="Ferriera S."/>
            <person name="Johnson J."/>
            <person name="Kravitz S."/>
            <person name="Beeson K."/>
            <person name="Sutton G."/>
            <person name="Rogers Y.-H."/>
            <person name="Friedman R."/>
            <person name="Frazier M."/>
            <person name="Venter J.C."/>
        </authorList>
    </citation>
    <scope>NUCLEOTIDE SEQUENCE [LARGE SCALE GENOMIC DNA]</scope>
    <source>
        <strain evidence="3 4">DG893</strain>
    </source>
</reference>
<dbReference type="Proteomes" id="UP000005856">
    <property type="component" value="Unassembled WGS sequence"/>
</dbReference>
<feature type="transmembrane region" description="Helical" evidence="2">
    <location>
        <begin position="56"/>
        <end position="77"/>
    </location>
</feature>
<evidence type="ECO:0000256" key="1">
    <source>
        <dbReference type="SAM" id="MobiDB-lite"/>
    </source>
</evidence>
<feature type="compositionally biased region" description="Polar residues" evidence="1">
    <location>
        <begin position="92"/>
        <end position="107"/>
    </location>
</feature>
<sequence length="119" mass="12439">MSCGNKTSCGDKGKTNSDASSGGLMGLLTGPRRWWLFGAIGVIAGLIFGWEQLVLFGLAPILISLLPCLIMCGLGLCMMKCKDKSSSVTAIEQTSEAGDAQSITPQPKISDAAHSTRAF</sequence>
<keyword evidence="2" id="KW-0812">Transmembrane</keyword>
<protein>
    <submittedName>
        <fullName evidence="3">Uncharacterized protein</fullName>
    </submittedName>
</protein>
<dbReference type="eggNOG" id="ENOG503159Y">
    <property type="taxonomic scope" value="Bacteria"/>
</dbReference>
<evidence type="ECO:0000313" key="3">
    <source>
        <dbReference type="EMBL" id="EDM49554.1"/>
    </source>
</evidence>
<gene>
    <name evidence="3" type="ORF">MDG893_10151</name>
</gene>
<organism evidence="3 4">
    <name type="scientific">Marinobacter algicola DG893</name>
    <dbReference type="NCBI Taxonomy" id="443152"/>
    <lineage>
        <taxon>Bacteria</taxon>
        <taxon>Pseudomonadati</taxon>
        <taxon>Pseudomonadota</taxon>
        <taxon>Gammaproteobacteria</taxon>
        <taxon>Pseudomonadales</taxon>
        <taxon>Marinobacteraceae</taxon>
        <taxon>Marinobacter</taxon>
    </lineage>
</organism>
<dbReference type="EMBL" id="ABCP01000001">
    <property type="protein sequence ID" value="EDM49554.1"/>
    <property type="molecule type" value="Genomic_DNA"/>
</dbReference>
<keyword evidence="4" id="KW-1185">Reference proteome</keyword>
<proteinExistence type="predicted"/>
<accession>A6EUQ5</accession>
<dbReference type="AlphaFoldDB" id="A6EUQ5"/>
<feature type="region of interest" description="Disordered" evidence="1">
    <location>
        <begin position="92"/>
        <end position="119"/>
    </location>
</feature>
<keyword evidence="2" id="KW-1133">Transmembrane helix</keyword>
<keyword evidence="2" id="KW-0472">Membrane</keyword>
<name>A6EUQ5_9GAMM</name>
<feature type="transmembrane region" description="Helical" evidence="2">
    <location>
        <begin position="34"/>
        <end position="50"/>
    </location>
</feature>
<comment type="caution">
    <text evidence="3">The sequence shown here is derived from an EMBL/GenBank/DDBJ whole genome shotgun (WGS) entry which is preliminary data.</text>
</comment>
<evidence type="ECO:0000256" key="2">
    <source>
        <dbReference type="SAM" id="Phobius"/>
    </source>
</evidence>
<evidence type="ECO:0000313" key="4">
    <source>
        <dbReference type="Proteomes" id="UP000005856"/>
    </source>
</evidence>